<feature type="binding site" evidence="2">
    <location>
        <begin position="8"/>
        <end position="15"/>
    </location>
    <ligand>
        <name>substrate</name>
    </ligand>
</feature>
<protein>
    <submittedName>
        <fullName evidence="3">Phosphoglycerate mutase</fullName>
    </submittedName>
</protein>
<dbReference type="PANTHER" id="PTHR48100:SF1">
    <property type="entry name" value="HISTIDINE PHOSPHATASE FAMILY PROTEIN-RELATED"/>
    <property type="match status" value="1"/>
</dbReference>
<dbReference type="SUPFAM" id="SSF53254">
    <property type="entry name" value="Phosphoglycerate mutase-like"/>
    <property type="match status" value="1"/>
</dbReference>
<reference evidence="3 4" key="1">
    <citation type="journal article" date="2011" name="J. Bacteriol.">
        <title>The Draft Genome of Planococcus donghaensis MPA1U2 Reveals Nonsporulation Pathways Controlled by a Conserved Spo0A Regulon.</title>
        <authorList>
            <person name="Pearson M.D."/>
            <person name="Noller H.F."/>
        </authorList>
    </citation>
    <scope>NUCLEOTIDE SEQUENCE [LARGE SCALE GENOMIC DNA]</scope>
    <source>
        <strain evidence="3 4">MPA1U2</strain>
    </source>
</reference>
<sequence>MTTIGFVRHGITDWNIQGIAQGSADVSLNDIGQQQAEALAERLAQEDEWDLIISSDLARAKETAEIIGKKLNLPVSHFDVRLRERSGGKIEGTTEQERIEKWGTDWRTLDLDMEDLDDAAERGISSVEDVLVNFKGQRALLVSHGGLIGLTLKKLLPEKFTKKSLDNTSITILTNAENKWDCSLYNCTVHLENSKSF</sequence>
<feature type="binding site" evidence="2">
    <location>
        <position position="59"/>
    </location>
    <ligand>
        <name>substrate</name>
    </ligand>
</feature>
<dbReference type="AlphaFoldDB" id="E7RCF3"/>
<dbReference type="SMART" id="SM00855">
    <property type="entry name" value="PGAM"/>
    <property type="match status" value="1"/>
</dbReference>
<dbReference type="InterPro" id="IPR013078">
    <property type="entry name" value="His_Pase_superF_clade-1"/>
</dbReference>
<dbReference type="eggNOG" id="COG0406">
    <property type="taxonomic scope" value="Bacteria"/>
</dbReference>
<evidence type="ECO:0000256" key="1">
    <source>
        <dbReference type="PIRSR" id="PIRSR613078-1"/>
    </source>
</evidence>
<dbReference type="Gene3D" id="3.40.50.1240">
    <property type="entry name" value="Phosphoglycerate mutase-like"/>
    <property type="match status" value="1"/>
</dbReference>
<feature type="active site" description="Tele-phosphohistidine intermediate" evidence="1">
    <location>
        <position position="9"/>
    </location>
</feature>
<evidence type="ECO:0000256" key="2">
    <source>
        <dbReference type="PIRSR" id="PIRSR613078-2"/>
    </source>
</evidence>
<dbReference type="Pfam" id="PF00300">
    <property type="entry name" value="His_Phos_1"/>
    <property type="match status" value="1"/>
</dbReference>
<name>E7RCF3_9BACL</name>
<dbReference type="InterPro" id="IPR050275">
    <property type="entry name" value="PGM_Phosphatase"/>
</dbReference>
<feature type="active site" description="Proton donor/acceptor" evidence="1">
    <location>
        <position position="84"/>
    </location>
</feature>
<proteinExistence type="predicted"/>
<comment type="caution">
    <text evidence="3">The sequence shown here is derived from an EMBL/GenBank/DDBJ whole genome shotgun (WGS) entry which is preliminary data.</text>
</comment>
<gene>
    <name evidence="3" type="ORF">GPDM_00575</name>
</gene>
<dbReference type="InterPro" id="IPR029033">
    <property type="entry name" value="His_PPase_superfam"/>
</dbReference>
<dbReference type="GO" id="GO:0016791">
    <property type="term" value="F:phosphatase activity"/>
    <property type="evidence" value="ECO:0007669"/>
    <property type="project" value="TreeGrafter"/>
</dbReference>
<dbReference type="CDD" id="cd07067">
    <property type="entry name" value="HP_PGM_like"/>
    <property type="match status" value="1"/>
</dbReference>
<dbReference type="Proteomes" id="UP000003052">
    <property type="component" value="Unassembled WGS sequence"/>
</dbReference>
<organism evidence="3 4">
    <name type="scientific">Planococcus donghaensis MPA1U2</name>
    <dbReference type="NCBI Taxonomy" id="933115"/>
    <lineage>
        <taxon>Bacteria</taxon>
        <taxon>Bacillati</taxon>
        <taxon>Bacillota</taxon>
        <taxon>Bacilli</taxon>
        <taxon>Bacillales</taxon>
        <taxon>Caryophanaceae</taxon>
        <taxon>Planococcus</taxon>
    </lineage>
</organism>
<dbReference type="PANTHER" id="PTHR48100">
    <property type="entry name" value="BROAD-SPECIFICITY PHOSPHATASE YOR283W-RELATED"/>
    <property type="match status" value="1"/>
</dbReference>
<evidence type="ECO:0000313" key="3">
    <source>
        <dbReference type="EMBL" id="EGA91318.1"/>
    </source>
</evidence>
<dbReference type="OrthoDB" id="9782128at2"/>
<accession>E7RCF3</accession>
<dbReference type="EMBL" id="AEPB01000001">
    <property type="protein sequence ID" value="EGA91318.1"/>
    <property type="molecule type" value="Genomic_DNA"/>
</dbReference>
<evidence type="ECO:0000313" key="4">
    <source>
        <dbReference type="Proteomes" id="UP000003052"/>
    </source>
</evidence>
<dbReference type="GO" id="GO:0005737">
    <property type="term" value="C:cytoplasm"/>
    <property type="evidence" value="ECO:0007669"/>
    <property type="project" value="TreeGrafter"/>
</dbReference>
<dbReference type="RefSeq" id="WP_008427869.1">
    <property type="nucleotide sequence ID" value="NZ_AEPB01000001.1"/>
</dbReference>